<keyword evidence="3" id="KW-1185">Reference proteome</keyword>
<dbReference type="OrthoDB" id="8233337at2"/>
<name>G7W5S1_DESOD</name>
<evidence type="ECO:0000313" key="3">
    <source>
        <dbReference type="Proteomes" id="UP000006346"/>
    </source>
</evidence>
<reference evidence="2 3" key="2">
    <citation type="journal article" date="2012" name="J. Bacteriol.">
        <title>Complete genome sequences of Desulfosporosinus orientis DSM765T, Desulfosporosinus youngiae DSM17734T, Desulfosporosinus meridiei DSM13257T, and Desulfosporosinus acidiphilus DSM22704T.</title>
        <authorList>
            <person name="Pester M."/>
            <person name="Brambilla E."/>
            <person name="Alazard D."/>
            <person name="Rattei T."/>
            <person name="Weinmaier T."/>
            <person name="Han J."/>
            <person name="Lucas S."/>
            <person name="Lapidus A."/>
            <person name="Cheng J.F."/>
            <person name="Goodwin L."/>
            <person name="Pitluck S."/>
            <person name="Peters L."/>
            <person name="Ovchinnikova G."/>
            <person name="Teshima H."/>
            <person name="Detter J.C."/>
            <person name="Han C.S."/>
            <person name="Tapia R."/>
            <person name="Land M.L."/>
            <person name="Hauser L."/>
            <person name="Kyrpides N.C."/>
            <person name="Ivanova N.N."/>
            <person name="Pagani I."/>
            <person name="Huntmann M."/>
            <person name="Wei C.L."/>
            <person name="Davenport K.W."/>
            <person name="Daligault H."/>
            <person name="Chain P.S."/>
            <person name="Chen A."/>
            <person name="Mavromatis K."/>
            <person name="Markowitz V."/>
            <person name="Szeto E."/>
            <person name="Mikhailova N."/>
            <person name="Pati A."/>
            <person name="Wagner M."/>
            <person name="Woyke T."/>
            <person name="Ollivier B."/>
            <person name="Klenk H.P."/>
            <person name="Spring S."/>
            <person name="Loy A."/>
        </authorList>
    </citation>
    <scope>NUCLEOTIDE SEQUENCE [LARGE SCALE GENOMIC DNA]</scope>
    <source>
        <strain evidence="3">ATCC 19365 / DSM 765 / NCIMB 8382 / VKM B-1628</strain>
    </source>
</reference>
<dbReference type="InterPro" id="IPR036514">
    <property type="entry name" value="SGNH_hydro_sf"/>
</dbReference>
<dbReference type="eggNOG" id="COG2755">
    <property type="taxonomic scope" value="Bacteria"/>
</dbReference>
<reference evidence="3" key="1">
    <citation type="submission" date="2011-11" db="EMBL/GenBank/DDBJ databases">
        <title>Complete sequence of Desulfosporosinus orientis DSM 765.</title>
        <authorList>
            <person name="Lucas S."/>
            <person name="Han J."/>
            <person name="Lapidus A."/>
            <person name="Cheng J.-F."/>
            <person name="Goodwin L."/>
            <person name="Pitluck S."/>
            <person name="Peters L."/>
            <person name="Ovchinnikova G."/>
            <person name="Teshima H."/>
            <person name="Detter J.C."/>
            <person name="Han C."/>
            <person name="Tapia R."/>
            <person name="Land M."/>
            <person name="Hauser L."/>
            <person name="Kyrpides N."/>
            <person name="Ivanova N."/>
            <person name="Pagani I."/>
            <person name="Pester M."/>
            <person name="Spring S."/>
            <person name="Ollivier B."/>
            <person name="Rattei T."/>
            <person name="Klenk H.-P."/>
            <person name="Wagner M."/>
            <person name="Loy A."/>
            <person name="Woyke T."/>
        </authorList>
    </citation>
    <scope>NUCLEOTIDE SEQUENCE [LARGE SCALE GENOMIC DNA]</scope>
    <source>
        <strain evidence="3">ATCC 19365 / DSM 765 / NCIMB 8382 / VKM B-1628</strain>
    </source>
</reference>
<dbReference type="Gene3D" id="3.40.50.1110">
    <property type="entry name" value="SGNH hydrolase"/>
    <property type="match status" value="1"/>
</dbReference>
<dbReference type="HOGENOM" id="CLU_1136616_0_0_9"/>
<dbReference type="InterPro" id="IPR051532">
    <property type="entry name" value="Ester_Hydrolysis_Enzymes"/>
</dbReference>
<dbReference type="EMBL" id="CP003108">
    <property type="protein sequence ID" value="AET67009.1"/>
    <property type="molecule type" value="Genomic_DNA"/>
</dbReference>
<dbReference type="STRING" id="768706.Desor_1347"/>
<evidence type="ECO:0000259" key="1">
    <source>
        <dbReference type="Pfam" id="PF13472"/>
    </source>
</evidence>
<accession>G7W5S1</accession>
<feature type="domain" description="SGNH hydrolase-type esterase" evidence="1">
    <location>
        <begin position="61"/>
        <end position="227"/>
    </location>
</feature>
<proteinExistence type="predicted"/>
<dbReference type="Pfam" id="PF13472">
    <property type="entry name" value="Lipase_GDSL_2"/>
    <property type="match status" value="1"/>
</dbReference>
<gene>
    <name evidence="2" type="ordered locus">Desor_1347</name>
</gene>
<dbReference type="Proteomes" id="UP000006346">
    <property type="component" value="Chromosome"/>
</dbReference>
<dbReference type="SUPFAM" id="SSF52266">
    <property type="entry name" value="SGNH hydrolase"/>
    <property type="match status" value="1"/>
</dbReference>
<sequence>MHIKRIFSFIFSATMVLSSLSLINPDNVQGSQGTVMTARITNPNPLKGIKKLQQESISAVILGDSIAVSQGASDPFIKGWDVNLKEALFKKYSNDILWDNKASSGTLVDYCLTRAPEIEDTTDLVLICVGRNDRNYYTPSEFSRKYAKLIRLIKRKAPKADIYCIVEPPMVSSDESKFYGIRKSIRNVSSDADVNYLNVWSVFPRDQDELDSLLMDGLHPNDEGYKLMSNYIYKHLVWDINSNN</sequence>
<organism evidence="2 3">
    <name type="scientific">Desulfosporosinus orientis (strain ATCC 19365 / DSM 765 / NCIMB 8382 / VKM B-1628 / Singapore I)</name>
    <name type="common">Desulfotomaculum orientis</name>
    <dbReference type="NCBI Taxonomy" id="768706"/>
    <lineage>
        <taxon>Bacteria</taxon>
        <taxon>Bacillati</taxon>
        <taxon>Bacillota</taxon>
        <taxon>Clostridia</taxon>
        <taxon>Eubacteriales</taxon>
        <taxon>Desulfitobacteriaceae</taxon>
        <taxon>Desulfosporosinus</taxon>
    </lineage>
</organism>
<dbReference type="RefSeq" id="WP_014183828.1">
    <property type="nucleotide sequence ID" value="NC_016584.1"/>
</dbReference>
<dbReference type="KEGG" id="dor:Desor_1347"/>
<dbReference type="AlphaFoldDB" id="G7W5S1"/>
<dbReference type="PATRIC" id="fig|768706.3.peg.1332"/>
<evidence type="ECO:0000313" key="2">
    <source>
        <dbReference type="EMBL" id="AET67009.1"/>
    </source>
</evidence>
<protein>
    <submittedName>
        <fullName evidence="2">Lysophospholipase L1-like esterase</fullName>
    </submittedName>
</protein>
<dbReference type="PANTHER" id="PTHR30383">
    <property type="entry name" value="THIOESTERASE 1/PROTEASE 1/LYSOPHOSPHOLIPASE L1"/>
    <property type="match status" value="1"/>
</dbReference>
<dbReference type="CDD" id="cd00229">
    <property type="entry name" value="SGNH_hydrolase"/>
    <property type="match status" value="1"/>
</dbReference>
<dbReference type="InterPro" id="IPR013830">
    <property type="entry name" value="SGNH_hydro"/>
</dbReference>